<dbReference type="GO" id="GO:0012505">
    <property type="term" value="C:endomembrane system"/>
    <property type="evidence" value="ECO:0007669"/>
    <property type="project" value="UniProtKB-SubCell"/>
</dbReference>
<evidence type="ECO:0000256" key="5">
    <source>
        <dbReference type="ARBA" id="ARBA00023136"/>
    </source>
</evidence>
<feature type="compositionally biased region" description="Polar residues" evidence="7">
    <location>
        <begin position="736"/>
        <end position="754"/>
    </location>
</feature>
<dbReference type="GO" id="GO:0006886">
    <property type="term" value="P:intracellular protein transport"/>
    <property type="evidence" value="ECO:0007669"/>
    <property type="project" value="InterPro"/>
</dbReference>
<feature type="region of interest" description="Disordered" evidence="7">
    <location>
        <begin position="713"/>
        <end position="832"/>
    </location>
</feature>
<dbReference type="Pfam" id="PF01602">
    <property type="entry name" value="Adaptin_N"/>
    <property type="match status" value="1"/>
</dbReference>
<dbReference type="VEuPathDB" id="FungiDB:BTJ68_00446"/>
<evidence type="ECO:0000256" key="6">
    <source>
        <dbReference type="PIRNR" id="PIRNR002291"/>
    </source>
</evidence>
<gene>
    <name evidence="9" type="ORF">D0859_04719</name>
</gene>
<accession>A0A3M7J0E6</accession>
<evidence type="ECO:0000259" key="8">
    <source>
        <dbReference type="Pfam" id="PF01602"/>
    </source>
</evidence>
<evidence type="ECO:0000256" key="3">
    <source>
        <dbReference type="ARBA" id="ARBA00022448"/>
    </source>
</evidence>
<comment type="function">
    <text evidence="6">Adaptins are components of the adaptor complexes which link clathrin to receptors in coated vesicles. Clathrin-associated protein complexes are believed to interact with the cytoplasmic tails of membrane proteins, leading to their selection and concentration.</text>
</comment>
<proteinExistence type="inferred from homology"/>
<dbReference type="InterPro" id="IPR011989">
    <property type="entry name" value="ARM-like"/>
</dbReference>
<dbReference type="EMBL" id="QWIT01000107">
    <property type="protein sequence ID" value="RMZ31169.1"/>
    <property type="molecule type" value="Genomic_DNA"/>
</dbReference>
<keyword evidence="3 6" id="KW-0813">Transport</keyword>
<dbReference type="AlphaFoldDB" id="A0A3M7J0E6"/>
<evidence type="ECO:0000313" key="10">
    <source>
        <dbReference type="Proteomes" id="UP000281677"/>
    </source>
</evidence>
<feature type="region of interest" description="Disordered" evidence="7">
    <location>
        <begin position="36"/>
        <end position="63"/>
    </location>
</feature>
<dbReference type="OrthoDB" id="10254310at2759"/>
<dbReference type="GO" id="GO:0030117">
    <property type="term" value="C:membrane coat"/>
    <property type="evidence" value="ECO:0007669"/>
    <property type="project" value="InterPro"/>
</dbReference>
<comment type="similarity">
    <text evidence="2 6">Belongs to the adaptor complexes large subunit family.</text>
</comment>
<dbReference type="Gene3D" id="1.25.10.10">
    <property type="entry name" value="Leucine-rich Repeat Variant"/>
    <property type="match status" value="1"/>
</dbReference>
<dbReference type="InterPro" id="IPR026739">
    <property type="entry name" value="AP_beta"/>
</dbReference>
<dbReference type="InterPro" id="IPR002553">
    <property type="entry name" value="Clathrin/coatomer_adapt-like_N"/>
</dbReference>
<sequence>MLRGPSFLQGRQLRLQQPGSRHPDTLTVGDRIERTVPDRQARASTPKNDSYTLHSAQNTQPECGGAKMAVNRLRNVLGTPRKGETYELRAGLVSQYAWERKESIQKTIMAMTLGKDVSALFPDVLKNIATPDLDQKKLVYLYLMNYAKSHPDLCILAVNTFVQDSEDPNPLVRALAVRTMGCIRVEKMVDYMEEPLRKTLKDESPYVRKTAALCVAKLFDLNPSLCIEEGFLEVLQEMIGDSNPMVVANSVTALAEIHETAPETRALVVNSQTLKKMLLALNECTEWGRITILTTLADYKTQDAKESEHICERVSPQFQHVNPSVVLAAVKVVFLHMQNIENSQLHATYIKKMSPPLVTLVSSQPEVQYVALRNIDLLLQKQPGILDKEMRVFFCKYNDPPYLKLTKLEIMVRIANANNADQLLAELKEYALEVDMDFVRKSVRAIGQVAIKIEESAEKAVNVLLELINTKVGYVVQEVIVVIKDIFRRYPGYEGIIPTLCQCIDDLDDPNARASLIWIVGEYAEKISNSGEILAGFVDGFNEEFTQTQLQILTAVIKLFLKKPDQSQGLVQKVLQAATAENDNPDIRDRAYVYWRLLSSDPQVARNIVLSQRPQITSTIPVLPGPLLDRLLPNLSTLASVYQKPPSTFLGQGRGSALQDAAIEEARQNARENPIAAAAVTAAMSGAPPPSQAVAAQSNTENLLDIDFDGAAPASMQKAPTGSSSGLEGLAGTPQRVESPSVVSPTTAQQQQSGGMEDLMGMFGNEPQASTNPMNGGAGGNEDLMNGFAGMDMNGGQQPPAAQEQLHGGQQGGGGGGGGGGQKSKDDLLGLF</sequence>
<comment type="subcellular location">
    <subcellularLocation>
        <location evidence="1">Endomembrane system</location>
    </subcellularLocation>
</comment>
<name>A0A3M7J0E6_HORWE</name>
<evidence type="ECO:0000256" key="1">
    <source>
        <dbReference type="ARBA" id="ARBA00004308"/>
    </source>
</evidence>
<feature type="compositionally biased region" description="Basic and acidic residues" evidence="7">
    <location>
        <begin position="823"/>
        <end position="832"/>
    </location>
</feature>
<dbReference type="FunFam" id="1.25.10.10:FF:000058">
    <property type="entry name" value="AP complex subunit beta"/>
    <property type="match status" value="1"/>
</dbReference>
<feature type="compositionally biased region" description="Gly residues" evidence="7">
    <location>
        <begin position="809"/>
        <end position="822"/>
    </location>
</feature>
<evidence type="ECO:0000256" key="2">
    <source>
        <dbReference type="ARBA" id="ARBA00006613"/>
    </source>
</evidence>
<reference evidence="9 10" key="1">
    <citation type="journal article" date="2018" name="BMC Genomics">
        <title>Genomic evidence for intraspecific hybridization in a clonal and extremely halotolerant yeast.</title>
        <authorList>
            <person name="Gostincar C."/>
            <person name="Stajich J.E."/>
            <person name="Zupancic J."/>
            <person name="Zalar P."/>
            <person name="Gunde-Cimerman N."/>
        </authorList>
    </citation>
    <scope>NUCLEOTIDE SEQUENCE [LARGE SCALE GENOMIC DNA]</scope>
    <source>
        <strain evidence="9 10">EXF-120</strain>
    </source>
</reference>
<evidence type="ECO:0000313" key="9">
    <source>
        <dbReference type="EMBL" id="RMZ31169.1"/>
    </source>
</evidence>
<keyword evidence="4 6" id="KW-0653">Protein transport</keyword>
<dbReference type="PIRSF" id="PIRSF002291">
    <property type="entry name" value="AP_complex_beta"/>
    <property type="match status" value="1"/>
</dbReference>
<protein>
    <recommendedName>
        <fullName evidence="6">AP complex subunit beta</fullName>
    </recommendedName>
</protein>
<feature type="domain" description="Clathrin/coatomer adaptor adaptin-like N-terminal" evidence="8">
    <location>
        <begin position="83"/>
        <end position="601"/>
    </location>
</feature>
<dbReference type="PANTHER" id="PTHR11134">
    <property type="entry name" value="ADAPTOR COMPLEX SUBUNIT BETA FAMILY MEMBER"/>
    <property type="match status" value="1"/>
</dbReference>
<dbReference type="GO" id="GO:0030276">
    <property type="term" value="F:clathrin binding"/>
    <property type="evidence" value="ECO:0007669"/>
    <property type="project" value="InterPro"/>
</dbReference>
<evidence type="ECO:0000256" key="4">
    <source>
        <dbReference type="ARBA" id="ARBA00022927"/>
    </source>
</evidence>
<keyword evidence="5 6" id="KW-0472">Membrane</keyword>
<dbReference type="InterPro" id="IPR016024">
    <property type="entry name" value="ARM-type_fold"/>
</dbReference>
<dbReference type="SUPFAM" id="SSF48371">
    <property type="entry name" value="ARM repeat"/>
    <property type="match status" value="1"/>
</dbReference>
<comment type="caution">
    <text evidence="9">The sequence shown here is derived from an EMBL/GenBank/DDBJ whole genome shotgun (WGS) entry which is preliminary data.</text>
</comment>
<dbReference type="Proteomes" id="UP000281677">
    <property type="component" value="Unassembled WGS sequence"/>
</dbReference>
<feature type="compositionally biased region" description="Polar residues" evidence="7">
    <location>
        <begin position="42"/>
        <end position="61"/>
    </location>
</feature>
<dbReference type="InterPro" id="IPR016342">
    <property type="entry name" value="AP_complex_bsu_1_2_4"/>
</dbReference>
<dbReference type="GO" id="GO:0016192">
    <property type="term" value="P:vesicle-mediated transport"/>
    <property type="evidence" value="ECO:0007669"/>
    <property type="project" value="InterPro"/>
</dbReference>
<evidence type="ECO:0000256" key="7">
    <source>
        <dbReference type="SAM" id="MobiDB-lite"/>
    </source>
</evidence>
<organism evidence="9 10">
    <name type="scientific">Hortaea werneckii</name>
    <name type="common">Black yeast</name>
    <name type="synonym">Cladosporium werneckii</name>
    <dbReference type="NCBI Taxonomy" id="91943"/>
    <lineage>
        <taxon>Eukaryota</taxon>
        <taxon>Fungi</taxon>
        <taxon>Dikarya</taxon>
        <taxon>Ascomycota</taxon>
        <taxon>Pezizomycotina</taxon>
        <taxon>Dothideomycetes</taxon>
        <taxon>Dothideomycetidae</taxon>
        <taxon>Mycosphaerellales</taxon>
        <taxon>Teratosphaeriaceae</taxon>
        <taxon>Hortaea</taxon>
    </lineage>
</organism>